<dbReference type="GO" id="GO:0020037">
    <property type="term" value="F:heme binding"/>
    <property type="evidence" value="ECO:0007669"/>
    <property type="project" value="InterPro"/>
</dbReference>
<dbReference type="SUPFAM" id="SSF48264">
    <property type="entry name" value="Cytochrome P450"/>
    <property type="match status" value="1"/>
</dbReference>
<evidence type="ECO:0000313" key="1">
    <source>
        <dbReference type="EMBL" id="KAJ7676376.1"/>
    </source>
</evidence>
<gene>
    <name evidence="1" type="ORF">B0H17DRAFT_1139944</name>
</gene>
<dbReference type="GO" id="GO:0005506">
    <property type="term" value="F:iron ion binding"/>
    <property type="evidence" value="ECO:0007669"/>
    <property type="project" value="InterPro"/>
</dbReference>
<organism evidence="1 2">
    <name type="scientific">Mycena rosella</name>
    <name type="common">Pink bonnet</name>
    <name type="synonym">Agaricus rosellus</name>
    <dbReference type="NCBI Taxonomy" id="1033263"/>
    <lineage>
        <taxon>Eukaryota</taxon>
        <taxon>Fungi</taxon>
        <taxon>Dikarya</taxon>
        <taxon>Basidiomycota</taxon>
        <taxon>Agaricomycotina</taxon>
        <taxon>Agaricomycetes</taxon>
        <taxon>Agaricomycetidae</taxon>
        <taxon>Agaricales</taxon>
        <taxon>Marasmiineae</taxon>
        <taxon>Mycenaceae</taxon>
        <taxon>Mycena</taxon>
    </lineage>
</organism>
<keyword evidence="2" id="KW-1185">Reference proteome</keyword>
<dbReference type="GO" id="GO:0004497">
    <property type="term" value="F:monooxygenase activity"/>
    <property type="evidence" value="ECO:0007669"/>
    <property type="project" value="InterPro"/>
</dbReference>
<dbReference type="GO" id="GO:0016705">
    <property type="term" value="F:oxidoreductase activity, acting on paired donors, with incorporation or reduction of molecular oxygen"/>
    <property type="evidence" value="ECO:0007669"/>
    <property type="project" value="InterPro"/>
</dbReference>
<dbReference type="Gene3D" id="1.10.630.10">
    <property type="entry name" value="Cytochrome P450"/>
    <property type="match status" value="1"/>
</dbReference>
<sequence length="228" mass="24751">MLILALGAAVFVTVSYRLIAGLAVGGNSTPIASPNFGTERRLCTGNAPIVFPTRLTGRYHPDLLVESWVGLELGVAQIGLWGDNLISASGEMWKRHRRIMAPAFTTKTHSLVAAETVAIYKKLVFAEGWKGQDTVTVIHNHILHKLTLIIIARCGFGIRGGKGGLSNEFTEDKLVLYRVIILAESYKMPTEHSIIPGGRYHKTLAYCGLAGLEKAGPPVNNSWDLTTS</sequence>
<name>A0AAD7GCI5_MYCRO</name>
<dbReference type="AlphaFoldDB" id="A0AAD7GCI5"/>
<comment type="caution">
    <text evidence="1">The sequence shown here is derived from an EMBL/GenBank/DDBJ whole genome shotgun (WGS) entry which is preliminary data.</text>
</comment>
<dbReference type="Proteomes" id="UP001221757">
    <property type="component" value="Unassembled WGS sequence"/>
</dbReference>
<proteinExistence type="predicted"/>
<accession>A0AAD7GCI5</accession>
<evidence type="ECO:0000313" key="2">
    <source>
        <dbReference type="Proteomes" id="UP001221757"/>
    </source>
</evidence>
<dbReference type="InterPro" id="IPR036396">
    <property type="entry name" value="Cyt_P450_sf"/>
</dbReference>
<reference evidence="1" key="1">
    <citation type="submission" date="2023-03" db="EMBL/GenBank/DDBJ databases">
        <title>Massive genome expansion in bonnet fungi (Mycena s.s.) driven by repeated elements and novel gene families across ecological guilds.</title>
        <authorList>
            <consortium name="Lawrence Berkeley National Laboratory"/>
            <person name="Harder C.B."/>
            <person name="Miyauchi S."/>
            <person name="Viragh M."/>
            <person name="Kuo A."/>
            <person name="Thoen E."/>
            <person name="Andreopoulos B."/>
            <person name="Lu D."/>
            <person name="Skrede I."/>
            <person name="Drula E."/>
            <person name="Henrissat B."/>
            <person name="Morin E."/>
            <person name="Kohler A."/>
            <person name="Barry K."/>
            <person name="LaButti K."/>
            <person name="Morin E."/>
            <person name="Salamov A."/>
            <person name="Lipzen A."/>
            <person name="Mereny Z."/>
            <person name="Hegedus B."/>
            <person name="Baldrian P."/>
            <person name="Stursova M."/>
            <person name="Weitz H."/>
            <person name="Taylor A."/>
            <person name="Grigoriev I.V."/>
            <person name="Nagy L.G."/>
            <person name="Martin F."/>
            <person name="Kauserud H."/>
        </authorList>
    </citation>
    <scope>NUCLEOTIDE SEQUENCE</scope>
    <source>
        <strain evidence="1">CBHHK067</strain>
    </source>
</reference>
<evidence type="ECO:0008006" key="3">
    <source>
        <dbReference type="Google" id="ProtNLM"/>
    </source>
</evidence>
<protein>
    <recommendedName>
        <fullName evidence="3">Cytochrome P450</fullName>
    </recommendedName>
</protein>
<dbReference type="EMBL" id="JARKIE010000143">
    <property type="protein sequence ID" value="KAJ7676376.1"/>
    <property type="molecule type" value="Genomic_DNA"/>
</dbReference>